<accession>A0ABP9ZDN0</accession>
<comment type="caution">
    <text evidence="1">The sequence shown here is derived from an EMBL/GenBank/DDBJ whole genome shotgun (WGS) entry which is preliminary data.</text>
</comment>
<protein>
    <submittedName>
        <fullName evidence="1">Uncharacterized protein</fullName>
    </submittedName>
</protein>
<proteinExistence type="predicted"/>
<gene>
    <name evidence="1" type="ORF">MFLAVUS_010784</name>
</gene>
<reference evidence="1 2" key="1">
    <citation type="submission" date="2024-04" db="EMBL/GenBank/DDBJ databases">
        <title>genome sequences of Mucor flavus KT1a and Helicostylum pulchrum KT1b strains isolated from the surface of a dry-aged beef.</title>
        <authorList>
            <person name="Toyotome T."/>
            <person name="Hosono M."/>
            <person name="Torimaru M."/>
            <person name="Fukuda K."/>
            <person name="Mikami N."/>
        </authorList>
    </citation>
    <scope>NUCLEOTIDE SEQUENCE [LARGE SCALE GENOMIC DNA]</scope>
    <source>
        <strain evidence="1 2">KT1a</strain>
    </source>
</reference>
<evidence type="ECO:0000313" key="1">
    <source>
        <dbReference type="EMBL" id="GAA5817241.1"/>
    </source>
</evidence>
<evidence type="ECO:0000313" key="2">
    <source>
        <dbReference type="Proteomes" id="UP001473302"/>
    </source>
</evidence>
<sequence>MVQHRNWTTGTLVEEDFGFYWKYIFEILFRGTSGDSCSMASKWERQINEFEYCNSLKSIYGRKIVLIFAAPIVNDDNQEELIELTCVWIRRWQNLKLGDFSFIFQKFSHLNTFLNKNTNFKKMNIF</sequence>
<organism evidence="1 2">
    <name type="scientific">Mucor flavus</name>
    <dbReference type="NCBI Taxonomy" id="439312"/>
    <lineage>
        <taxon>Eukaryota</taxon>
        <taxon>Fungi</taxon>
        <taxon>Fungi incertae sedis</taxon>
        <taxon>Mucoromycota</taxon>
        <taxon>Mucoromycotina</taxon>
        <taxon>Mucoromycetes</taxon>
        <taxon>Mucorales</taxon>
        <taxon>Mucorineae</taxon>
        <taxon>Mucoraceae</taxon>
        <taxon>Mucor</taxon>
    </lineage>
</organism>
<name>A0ABP9ZDN0_9FUNG</name>
<keyword evidence="2" id="KW-1185">Reference proteome</keyword>
<dbReference type="Proteomes" id="UP001473302">
    <property type="component" value="Unassembled WGS sequence"/>
</dbReference>
<dbReference type="EMBL" id="BAABUK010000039">
    <property type="protein sequence ID" value="GAA5817241.1"/>
    <property type="molecule type" value="Genomic_DNA"/>
</dbReference>